<dbReference type="EMBL" id="JBHULE010000008">
    <property type="protein sequence ID" value="MFD2562154.1"/>
    <property type="molecule type" value="Genomic_DNA"/>
</dbReference>
<reference evidence="2" key="1">
    <citation type="journal article" date="2019" name="Int. J. Syst. Evol. Microbiol.">
        <title>The Global Catalogue of Microorganisms (GCM) 10K type strain sequencing project: providing services to taxonomists for standard genome sequencing and annotation.</title>
        <authorList>
            <consortium name="The Broad Institute Genomics Platform"/>
            <consortium name="The Broad Institute Genome Sequencing Center for Infectious Disease"/>
            <person name="Wu L."/>
            <person name="Ma J."/>
        </authorList>
    </citation>
    <scope>NUCLEOTIDE SEQUENCE [LARGE SCALE GENOMIC DNA]</scope>
    <source>
        <strain evidence="2">KCTC 52274</strain>
    </source>
</reference>
<keyword evidence="2" id="KW-1185">Reference proteome</keyword>
<sequence length="192" mass="22389">MKNIFLIFTILIILFSCTDNGVTEKKAVLACLEKGESITELIEESNVEKLQKVFIDIPNLNYLIEVLEDEVMKHEKYTLSQPNIFYNPYGDEYIYTIYANKWIDNGTDWGLSDYLFVFQLAFKYDANSQKVSVINNRILKDHAGFKKWWFSFIKSYTIKSCKRDFWADSFGIIPPPPPPPAIEEWLSENNEG</sequence>
<protein>
    <recommendedName>
        <fullName evidence="3">Lipoprotein</fullName>
    </recommendedName>
</protein>
<name>A0ABW5LE92_9FLAO</name>
<dbReference type="Proteomes" id="UP001597319">
    <property type="component" value="Unassembled WGS sequence"/>
</dbReference>
<accession>A0ABW5LE92</accession>
<comment type="caution">
    <text evidence="1">The sequence shown here is derived from an EMBL/GenBank/DDBJ whole genome shotgun (WGS) entry which is preliminary data.</text>
</comment>
<organism evidence="1 2">
    <name type="scientific">Aquimarina rubra</name>
    <dbReference type="NCBI Taxonomy" id="1920033"/>
    <lineage>
        <taxon>Bacteria</taxon>
        <taxon>Pseudomonadati</taxon>
        <taxon>Bacteroidota</taxon>
        <taxon>Flavobacteriia</taxon>
        <taxon>Flavobacteriales</taxon>
        <taxon>Flavobacteriaceae</taxon>
        <taxon>Aquimarina</taxon>
    </lineage>
</organism>
<dbReference type="RefSeq" id="WP_378290498.1">
    <property type="nucleotide sequence ID" value="NZ_JBHULE010000008.1"/>
</dbReference>
<evidence type="ECO:0008006" key="3">
    <source>
        <dbReference type="Google" id="ProtNLM"/>
    </source>
</evidence>
<evidence type="ECO:0000313" key="1">
    <source>
        <dbReference type="EMBL" id="MFD2562154.1"/>
    </source>
</evidence>
<evidence type="ECO:0000313" key="2">
    <source>
        <dbReference type="Proteomes" id="UP001597319"/>
    </source>
</evidence>
<dbReference type="PROSITE" id="PS51257">
    <property type="entry name" value="PROKAR_LIPOPROTEIN"/>
    <property type="match status" value="1"/>
</dbReference>
<proteinExistence type="predicted"/>
<gene>
    <name evidence="1" type="ORF">ACFSR1_05695</name>
</gene>